<dbReference type="PANTHER" id="PTHR42718:SF9">
    <property type="entry name" value="MAJOR FACILITATOR SUPERFAMILY MULTIDRUG TRANSPORTER MFSC"/>
    <property type="match status" value="1"/>
</dbReference>
<name>A0A090Y940_PAEMA</name>
<feature type="transmembrane region" description="Helical" evidence="6">
    <location>
        <begin position="270"/>
        <end position="293"/>
    </location>
</feature>
<evidence type="ECO:0000256" key="6">
    <source>
        <dbReference type="SAM" id="Phobius"/>
    </source>
</evidence>
<dbReference type="RefSeq" id="WP_036619618.1">
    <property type="nucleotide sequence ID" value="NZ_BGML01000028.1"/>
</dbReference>
<dbReference type="Pfam" id="PF07690">
    <property type="entry name" value="MFS_1"/>
    <property type="match status" value="1"/>
</dbReference>
<dbReference type="SUPFAM" id="SSF103473">
    <property type="entry name" value="MFS general substrate transporter"/>
    <property type="match status" value="1"/>
</dbReference>
<feature type="transmembrane region" description="Helical" evidence="6">
    <location>
        <begin position="429"/>
        <end position="452"/>
    </location>
</feature>
<dbReference type="InterPro" id="IPR036259">
    <property type="entry name" value="MFS_trans_sf"/>
</dbReference>
<dbReference type="Gene3D" id="1.20.1720.10">
    <property type="entry name" value="Multidrug resistance protein D"/>
    <property type="match status" value="1"/>
</dbReference>
<dbReference type="GO" id="GO:0005886">
    <property type="term" value="C:plasma membrane"/>
    <property type="evidence" value="ECO:0007669"/>
    <property type="project" value="UniProtKB-SubCell"/>
</dbReference>
<dbReference type="CDD" id="cd17321">
    <property type="entry name" value="MFS_MMR_MDR_like"/>
    <property type="match status" value="1"/>
</dbReference>
<feature type="transmembrane region" description="Helical" evidence="6">
    <location>
        <begin position="358"/>
        <end position="379"/>
    </location>
</feature>
<dbReference type="HOGENOM" id="CLU_000960_28_3_9"/>
<dbReference type="PATRIC" id="fig|44252.3.peg.5343"/>
<keyword evidence="10" id="KW-1185">Reference proteome</keyword>
<reference evidence="8 10" key="1">
    <citation type="submission" date="2014-04" db="EMBL/GenBank/DDBJ databases">
        <authorList>
            <person name="Bishop-Lilly K.A."/>
            <person name="Broomall S.M."/>
            <person name="Chain P.S."/>
            <person name="Chertkov O."/>
            <person name="Coyne S.R."/>
            <person name="Daligault H.E."/>
            <person name="Davenport K.W."/>
            <person name="Erkkila T."/>
            <person name="Frey K.G."/>
            <person name="Gibbons H.S."/>
            <person name="Gu W."/>
            <person name="Jaissle J."/>
            <person name="Johnson S.L."/>
            <person name="Koroleva G.I."/>
            <person name="Ladner J.T."/>
            <person name="Lo C.-C."/>
            <person name="Minogue T.D."/>
            <person name="Munk C."/>
            <person name="Palacios G.F."/>
            <person name="Redden C.L."/>
            <person name="Rosenzweig C.N."/>
            <person name="Scholz M.B."/>
            <person name="Teshima H."/>
            <person name="Xu Y."/>
        </authorList>
    </citation>
    <scope>NUCLEOTIDE SEQUENCE [LARGE SCALE GENOMIC DNA]</scope>
    <source>
        <strain evidence="8 10">8244</strain>
    </source>
</reference>
<feature type="transmembrane region" description="Helical" evidence="6">
    <location>
        <begin position="103"/>
        <end position="126"/>
    </location>
</feature>
<dbReference type="AlphaFoldDB" id="A0A090Y940"/>
<feature type="transmembrane region" description="Helical" evidence="6">
    <location>
        <begin position="200"/>
        <end position="219"/>
    </location>
</feature>
<keyword evidence="5 6" id="KW-0472">Membrane</keyword>
<evidence type="ECO:0000256" key="5">
    <source>
        <dbReference type="ARBA" id="ARBA00023136"/>
    </source>
</evidence>
<dbReference type="InterPro" id="IPR011701">
    <property type="entry name" value="MFS"/>
</dbReference>
<feature type="transmembrane region" description="Helical" evidence="6">
    <location>
        <begin position="138"/>
        <end position="160"/>
    </location>
</feature>
<proteinExistence type="predicted"/>
<dbReference type="OrthoDB" id="102502at2"/>
<gene>
    <name evidence="8" type="ORF">DJ90_5871</name>
    <name evidence="9" type="ORF">GNQ08_30200</name>
</gene>
<feature type="transmembrane region" description="Helical" evidence="6">
    <location>
        <begin position="305"/>
        <end position="325"/>
    </location>
</feature>
<evidence type="ECO:0000256" key="1">
    <source>
        <dbReference type="ARBA" id="ARBA00004651"/>
    </source>
</evidence>
<evidence type="ECO:0000313" key="8">
    <source>
        <dbReference type="EMBL" id="KFM94974.1"/>
    </source>
</evidence>
<evidence type="ECO:0000256" key="2">
    <source>
        <dbReference type="ARBA" id="ARBA00022448"/>
    </source>
</evidence>
<organism evidence="8 10">
    <name type="scientific">Paenibacillus macerans</name>
    <name type="common">Bacillus macerans</name>
    <dbReference type="NCBI Taxonomy" id="44252"/>
    <lineage>
        <taxon>Bacteria</taxon>
        <taxon>Bacillati</taxon>
        <taxon>Bacillota</taxon>
        <taxon>Bacilli</taxon>
        <taxon>Bacillales</taxon>
        <taxon>Paenibacillaceae</taxon>
        <taxon>Paenibacillus</taxon>
    </lineage>
</organism>
<feature type="domain" description="Major facilitator superfamily (MFS) profile" evidence="7">
    <location>
        <begin position="14"/>
        <end position="454"/>
    </location>
</feature>
<dbReference type="GO" id="GO:0022857">
    <property type="term" value="F:transmembrane transporter activity"/>
    <property type="evidence" value="ECO:0007669"/>
    <property type="project" value="InterPro"/>
</dbReference>
<evidence type="ECO:0000256" key="4">
    <source>
        <dbReference type="ARBA" id="ARBA00022989"/>
    </source>
</evidence>
<feature type="transmembrane region" description="Helical" evidence="6">
    <location>
        <begin position="79"/>
        <end position="97"/>
    </location>
</feature>
<feature type="transmembrane region" description="Helical" evidence="6">
    <location>
        <begin position="332"/>
        <end position="352"/>
    </location>
</feature>
<dbReference type="Proteomes" id="UP000029278">
    <property type="component" value="Unassembled WGS sequence"/>
</dbReference>
<accession>A0A090Y940</accession>
<dbReference type="PANTHER" id="PTHR42718">
    <property type="entry name" value="MAJOR FACILITATOR SUPERFAMILY MULTIDRUG TRANSPORTER MFSC"/>
    <property type="match status" value="1"/>
</dbReference>
<comment type="caution">
    <text evidence="8">The sequence shown here is derived from an EMBL/GenBank/DDBJ whole genome shotgun (WGS) entry which is preliminary data.</text>
</comment>
<keyword evidence="4 6" id="KW-1133">Transmembrane helix</keyword>
<dbReference type="GeneID" id="77011374"/>
<dbReference type="EMBL" id="WNZZ01000049">
    <property type="protein sequence ID" value="MUG26603.1"/>
    <property type="molecule type" value="Genomic_DNA"/>
</dbReference>
<feature type="transmembrane region" description="Helical" evidence="6">
    <location>
        <begin position="49"/>
        <end position="67"/>
    </location>
</feature>
<evidence type="ECO:0000259" key="7">
    <source>
        <dbReference type="PROSITE" id="PS50850"/>
    </source>
</evidence>
<dbReference type="EMBL" id="JMQA01000044">
    <property type="protein sequence ID" value="KFM94974.1"/>
    <property type="molecule type" value="Genomic_DNA"/>
</dbReference>
<sequence length="460" mass="48504">MRSYFQTANRHFIMMTAICTGAFVSHFTAGVMNTSLPYLAETFRSDLGAVQWVTIGYLLTVAALLPVMGSLGDRFGHRFIHNLGYILFTVSSLLAPFSPDIRLLLGVRIMMAVGASMFQATNMALITIHTPADRRGRSLGAVSAAVAAGAMLGPIAGGFIAERLPWEWLFLIHVPLILAASLLAIRYIPARGQAQKSGKPDIAGLVLFAGGTAVAVAGVSNVHAWGFMSVKSLLAFFAAAGSFAFFGLWERRCPKPFLAMASFRSPALSHGLIISCGTFAVANIALVVMPFYLTRVAALSPLWSGYVLIAYPVCMALSGPLAGALSDRYGSLPLIGSGLSCMGAAYLGLILFPEQLPIAAILLILAFLGFGMGMIASPVNNYIFAHVPAGFIGSFGGLIALTRNVGLVLGAAIGLGFLNESAGETLRSYQTVFTIGLGICLALVFVFVSLGYRAARDGRA</sequence>
<protein>
    <submittedName>
        <fullName evidence="9">MFS transporter</fullName>
    </submittedName>
    <submittedName>
        <fullName evidence="8">Sugar (And other) transporter family protein</fullName>
    </submittedName>
</protein>
<dbReference type="Proteomes" id="UP000442469">
    <property type="component" value="Unassembled WGS sequence"/>
</dbReference>
<dbReference type="Gene3D" id="1.20.1250.20">
    <property type="entry name" value="MFS general substrate transporter like domains"/>
    <property type="match status" value="1"/>
</dbReference>
<comment type="subcellular location">
    <subcellularLocation>
        <location evidence="1">Cell membrane</location>
        <topology evidence="1">Multi-pass membrane protein</topology>
    </subcellularLocation>
</comment>
<evidence type="ECO:0000256" key="3">
    <source>
        <dbReference type="ARBA" id="ARBA00022692"/>
    </source>
</evidence>
<dbReference type="InterPro" id="IPR020846">
    <property type="entry name" value="MFS_dom"/>
</dbReference>
<feature type="transmembrane region" description="Helical" evidence="6">
    <location>
        <begin position="166"/>
        <end position="188"/>
    </location>
</feature>
<evidence type="ECO:0000313" key="11">
    <source>
        <dbReference type="Proteomes" id="UP000442469"/>
    </source>
</evidence>
<reference evidence="9 11" key="2">
    <citation type="submission" date="2019-11" db="EMBL/GenBank/DDBJ databases">
        <title>Draft genome sequences of five Paenibacillus species of dairy origin.</title>
        <authorList>
            <person name="Olajide A.M."/>
            <person name="Chen S."/>
            <person name="Lapointe G."/>
        </authorList>
    </citation>
    <scope>NUCLEOTIDE SEQUENCE [LARGE SCALE GENOMIC DNA]</scope>
    <source>
        <strain evidence="9 11">3CT49</strain>
    </source>
</reference>
<feature type="transmembrane region" description="Helical" evidence="6">
    <location>
        <begin position="391"/>
        <end position="417"/>
    </location>
</feature>
<keyword evidence="2" id="KW-0813">Transport</keyword>
<feature type="transmembrane region" description="Helical" evidence="6">
    <location>
        <begin position="225"/>
        <end position="249"/>
    </location>
</feature>
<keyword evidence="3 6" id="KW-0812">Transmembrane</keyword>
<evidence type="ECO:0000313" key="10">
    <source>
        <dbReference type="Proteomes" id="UP000029278"/>
    </source>
</evidence>
<feature type="transmembrane region" description="Helical" evidence="6">
    <location>
        <begin position="12"/>
        <end position="29"/>
    </location>
</feature>
<evidence type="ECO:0000313" key="9">
    <source>
        <dbReference type="EMBL" id="MUG26603.1"/>
    </source>
</evidence>
<dbReference type="PRINTS" id="PR01036">
    <property type="entry name" value="TCRTETB"/>
</dbReference>
<dbReference type="PROSITE" id="PS50850">
    <property type="entry name" value="MFS"/>
    <property type="match status" value="1"/>
</dbReference>
<dbReference type="STRING" id="44252.DJ90_5871"/>